<dbReference type="EMBL" id="CP010904">
    <property type="protein sequence ID" value="AKJ65312.1"/>
    <property type="molecule type" value="Genomic_DNA"/>
</dbReference>
<reference evidence="2" key="1">
    <citation type="submission" date="2015-02" db="EMBL/GenBank/DDBJ databases">
        <title>Description and complete genome sequence of the first cultured representative of the subdivision 5 of the Verrucomicrobia phylum.</title>
        <authorList>
            <person name="Spring S."/>
            <person name="Bunk B."/>
            <person name="Sproer C."/>
            <person name="Klenk H.-P."/>
        </authorList>
    </citation>
    <scope>NUCLEOTIDE SEQUENCE [LARGE SCALE GENOMIC DNA]</scope>
    <source>
        <strain evidence="2">L21-Fru-AB</strain>
    </source>
</reference>
<dbReference type="STRING" id="1307763.L21SP4_02079"/>
<keyword evidence="2" id="KW-1185">Reference proteome</keyword>
<dbReference type="Pfam" id="PF09481">
    <property type="entry name" value="CRISPR_Cse1"/>
    <property type="match status" value="1"/>
</dbReference>
<protein>
    <submittedName>
        <fullName evidence="1">CRISPR type I-E protein CasA/Cse1</fullName>
    </submittedName>
</protein>
<dbReference type="NCBIfam" id="TIGR02547">
    <property type="entry name" value="casA_cse1"/>
    <property type="match status" value="1"/>
</dbReference>
<dbReference type="AlphaFoldDB" id="A0A0G3EIT4"/>
<accession>A0A0G3EIT4</accession>
<dbReference type="InterPro" id="IPR013381">
    <property type="entry name" value="CRISPR-assoc_prot_Cse1"/>
</dbReference>
<evidence type="ECO:0000313" key="1">
    <source>
        <dbReference type="EMBL" id="AKJ65312.1"/>
    </source>
</evidence>
<sequence>MNLITDPWIPIIFANGQSEMISLDALYRDAEKIHDLGVNPPQRIALMRMLLCITQAALAGPEDEQELRTCRNRIRSESRHYLFSRAGIFDLYGHHPFLQIPGLSADREASLDKLFETSIGENPIFLGQRAEEGRRFTDAQKALALLVFQNFSAGGKIGQSVWAGVRSSESTFAAPCFNNLYLYIRGENLLGTLWLNLLPKSQISTEWGTPVWEFMPKSPNDDKAFYNAYSSYLGRTTPLTRLVLLHGDGEDTSCIIGPVPKKYVYSNEAGSFRDPYVPIRYSAKGSHRYINVEPSKHVWRELASILALHNKTESLPPCNLLNLEHAGNSTVDIWCGGLAMGARAAKIYDMAEWTFSFPASFLGKAALAKYAQGTALASKGEATLKKAVQGNKYSYAKMLNSSSRGYFKTAALRYWSVLDSKYQMLVSIASASEQNLDAWKRLLHHAMHSAFKQSCPHETPRQIQAYARAIKLLKLEDREG</sequence>
<name>A0A0G3EIT4_9BACT</name>
<dbReference type="KEGG" id="vbl:L21SP4_02079"/>
<organism evidence="1 2">
    <name type="scientific">Kiritimatiella glycovorans</name>
    <dbReference type="NCBI Taxonomy" id="1307763"/>
    <lineage>
        <taxon>Bacteria</taxon>
        <taxon>Pseudomonadati</taxon>
        <taxon>Kiritimatiellota</taxon>
        <taxon>Kiritimatiellia</taxon>
        <taxon>Kiritimatiellales</taxon>
        <taxon>Kiritimatiellaceae</taxon>
        <taxon>Kiritimatiella</taxon>
    </lineage>
</organism>
<dbReference type="Proteomes" id="UP000035268">
    <property type="component" value="Chromosome"/>
</dbReference>
<proteinExistence type="predicted"/>
<evidence type="ECO:0000313" key="2">
    <source>
        <dbReference type="Proteomes" id="UP000035268"/>
    </source>
</evidence>
<gene>
    <name evidence="1" type="primary">cse1</name>
    <name evidence="1" type="ORF">L21SP4_02079</name>
</gene>
<reference evidence="1 2" key="2">
    <citation type="journal article" date="2016" name="ISME J.">
        <title>Characterization of the first cultured representative of Verrucomicrobia subdivision 5 indicates the proposal of a novel phylum.</title>
        <authorList>
            <person name="Spring S."/>
            <person name="Bunk B."/>
            <person name="Sproer C."/>
            <person name="Schumann P."/>
            <person name="Rohde M."/>
            <person name="Tindall B.J."/>
            <person name="Klenk H.P."/>
        </authorList>
    </citation>
    <scope>NUCLEOTIDE SEQUENCE [LARGE SCALE GENOMIC DNA]</scope>
    <source>
        <strain evidence="1 2">L21-Fru-AB</strain>
    </source>
</reference>